<feature type="region of interest" description="Disordered" evidence="1">
    <location>
        <begin position="44"/>
        <end position="95"/>
    </location>
</feature>
<feature type="compositionally biased region" description="Low complexity" evidence="1">
    <location>
        <begin position="46"/>
        <end position="68"/>
    </location>
</feature>
<protein>
    <submittedName>
        <fullName evidence="2">Uncharacterized protein</fullName>
    </submittedName>
</protein>
<dbReference type="Proteomes" id="UP000823749">
    <property type="component" value="Chromosome 10"/>
</dbReference>
<reference evidence="2" key="1">
    <citation type="submission" date="2020-08" db="EMBL/GenBank/DDBJ databases">
        <title>Plant Genome Project.</title>
        <authorList>
            <person name="Zhang R.-G."/>
        </authorList>
    </citation>
    <scope>NUCLEOTIDE SEQUENCE</scope>
    <source>
        <strain evidence="2">WSP0</strain>
        <tissue evidence="2">Leaf</tissue>
    </source>
</reference>
<accession>A0AAV6IP99</accession>
<evidence type="ECO:0000256" key="1">
    <source>
        <dbReference type="SAM" id="MobiDB-lite"/>
    </source>
</evidence>
<proteinExistence type="predicted"/>
<dbReference type="AlphaFoldDB" id="A0AAV6IP99"/>
<sequence>MVARYISGLTITIQDALAMQTLWTVSKAYNQALVAEKQEKRKFFRSGQQNQGGSPSGQPFYTSFQGGSSSNGGQVGPSGFDDQNRGDKDSAPAQN</sequence>
<evidence type="ECO:0000313" key="2">
    <source>
        <dbReference type="EMBL" id="KAG5528439.1"/>
    </source>
</evidence>
<feature type="compositionally biased region" description="Basic and acidic residues" evidence="1">
    <location>
        <begin position="82"/>
        <end position="95"/>
    </location>
</feature>
<comment type="caution">
    <text evidence="2">The sequence shown here is derived from an EMBL/GenBank/DDBJ whole genome shotgun (WGS) entry which is preliminary data.</text>
</comment>
<keyword evidence="3" id="KW-1185">Reference proteome</keyword>
<organism evidence="2 3">
    <name type="scientific">Rhododendron griersonianum</name>
    <dbReference type="NCBI Taxonomy" id="479676"/>
    <lineage>
        <taxon>Eukaryota</taxon>
        <taxon>Viridiplantae</taxon>
        <taxon>Streptophyta</taxon>
        <taxon>Embryophyta</taxon>
        <taxon>Tracheophyta</taxon>
        <taxon>Spermatophyta</taxon>
        <taxon>Magnoliopsida</taxon>
        <taxon>eudicotyledons</taxon>
        <taxon>Gunneridae</taxon>
        <taxon>Pentapetalae</taxon>
        <taxon>asterids</taxon>
        <taxon>Ericales</taxon>
        <taxon>Ericaceae</taxon>
        <taxon>Ericoideae</taxon>
        <taxon>Rhodoreae</taxon>
        <taxon>Rhododendron</taxon>
    </lineage>
</organism>
<dbReference type="EMBL" id="JACTNZ010000010">
    <property type="protein sequence ID" value="KAG5528439.1"/>
    <property type="molecule type" value="Genomic_DNA"/>
</dbReference>
<evidence type="ECO:0000313" key="3">
    <source>
        <dbReference type="Proteomes" id="UP000823749"/>
    </source>
</evidence>
<name>A0AAV6IP99_9ERIC</name>
<gene>
    <name evidence="2" type="ORF">RHGRI_029201</name>
</gene>